<dbReference type="InterPro" id="IPR024930">
    <property type="entry name" value="Skp_dom_sf"/>
</dbReference>
<dbReference type="EMBL" id="DRIG01000035">
    <property type="protein sequence ID" value="HEC78148.1"/>
    <property type="molecule type" value="Genomic_DNA"/>
</dbReference>
<gene>
    <name evidence="4" type="ORF">ENI34_03275</name>
</gene>
<dbReference type="Gene3D" id="3.30.910.20">
    <property type="entry name" value="Skp domain"/>
    <property type="match status" value="1"/>
</dbReference>
<feature type="coiled-coil region" evidence="3">
    <location>
        <begin position="52"/>
        <end position="86"/>
    </location>
</feature>
<dbReference type="SUPFAM" id="SSF111384">
    <property type="entry name" value="OmpH-like"/>
    <property type="match status" value="1"/>
</dbReference>
<keyword evidence="3" id="KW-0175">Coiled coil</keyword>
<dbReference type="GO" id="GO:0050821">
    <property type="term" value="P:protein stabilization"/>
    <property type="evidence" value="ECO:0007669"/>
    <property type="project" value="TreeGrafter"/>
</dbReference>
<dbReference type="InterPro" id="IPR005632">
    <property type="entry name" value="Chaperone_Skp"/>
</dbReference>
<evidence type="ECO:0000313" key="5">
    <source>
        <dbReference type="Proteomes" id="UP000885826"/>
    </source>
</evidence>
<comment type="caution">
    <text evidence="4">The sequence shown here is derived from an EMBL/GenBank/DDBJ whole genome shotgun (WGS) entry which is preliminary data.</text>
</comment>
<protein>
    <submittedName>
        <fullName evidence="4">OmpH family outer membrane protein</fullName>
    </submittedName>
</protein>
<dbReference type="SMART" id="SM00935">
    <property type="entry name" value="OmpH"/>
    <property type="match status" value="1"/>
</dbReference>
<reference evidence="4" key="1">
    <citation type="journal article" date="2020" name="mSystems">
        <title>Genome- and Community-Level Interaction Insights into Carbon Utilization and Element Cycling Functions of Hydrothermarchaeota in Hydrothermal Sediment.</title>
        <authorList>
            <person name="Zhou Z."/>
            <person name="Liu Y."/>
            <person name="Xu W."/>
            <person name="Pan J."/>
            <person name="Luo Z.H."/>
            <person name="Li M."/>
        </authorList>
    </citation>
    <scope>NUCLEOTIDE SEQUENCE</scope>
    <source>
        <strain evidence="4">HyVt-388</strain>
    </source>
</reference>
<keyword evidence="2" id="KW-0732">Signal</keyword>
<dbReference type="PANTHER" id="PTHR35089:SF1">
    <property type="entry name" value="CHAPERONE PROTEIN SKP"/>
    <property type="match status" value="1"/>
</dbReference>
<accession>A0A9C9JZT1</accession>
<dbReference type="PANTHER" id="PTHR35089">
    <property type="entry name" value="CHAPERONE PROTEIN SKP"/>
    <property type="match status" value="1"/>
</dbReference>
<proteinExistence type="inferred from homology"/>
<dbReference type="Pfam" id="PF03938">
    <property type="entry name" value="OmpH"/>
    <property type="match status" value="1"/>
</dbReference>
<evidence type="ECO:0000256" key="2">
    <source>
        <dbReference type="ARBA" id="ARBA00022729"/>
    </source>
</evidence>
<dbReference type="GO" id="GO:0005829">
    <property type="term" value="C:cytosol"/>
    <property type="evidence" value="ECO:0007669"/>
    <property type="project" value="TreeGrafter"/>
</dbReference>
<dbReference type="Gene3D" id="3.40.50.10610">
    <property type="entry name" value="ABC-type transport auxiliary lipoprotein component"/>
    <property type="match status" value="1"/>
</dbReference>
<dbReference type="GO" id="GO:0051082">
    <property type="term" value="F:unfolded protein binding"/>
    <property type="evidence" value="ECO:0007669"/>
    <property type="project" value="InterPro"/>
</dbReference>
<sequence length="317" mass="36271">MQGGVVRKYFLILFIPLLFFGKEAKIGFVDSERIFKEYQATIAAKTELNDFIKTYRDSAAVLKQNIEQLKSELETQKLVLSEEARLRKLDDIESLTRSYNRFLEEVFGKGGKIEQKNDELMAPLVRKINDAVAKISEQEGFVMVLDLSQDVFYAKSELDLTDLVINELNLEYGPQNLPEGELKKVIAIFPFREENTEAADADLGEKCQNELYKIISAFTQTYRIISKTEVRTEIIKRGYGTNIDDNQAYSIARSLLCDYIVVGKVTKFATKIDYTISLKDVNKNTEIGKKNTTITEEIKLSEELNNDLRALLEKIQQ</sequence>
<dbReference type="Proteomes" id="UP000885826">
    <property type="component" value="Unassembled WGS sequence"/>
</dbReference>
<name>A0A9C9JZT1_UNCW3</name>
<comment type="similarity">
    <text evidence="1">Belongs to the Skp family.</text>
</comment>
<dbReference type="AlphaFoldDB" id="A0A9C9JZT1"/>
<evidence type="ECO:0000256" key="1">
    <source>
        <dbReference type="ARBA" id="ARBA00009091"/>
    </source>
</evidence>
<evidence type="ECO:0000256" key="3">
    <source>
        <dbReference type="SAM" id="Coils"/>
    </source>
</evidence>
<evidence type="ECO:0000313" key="4">
    <source>
        <dbReference type="EMBL" id="HEC78148.1"/>
    </source>
</evidence>
<organism evidence="4 5">
    <name type="scientific">candidate division WOR-3 bacterium</name>
    <dbReference type="NCBI Taxonomy" id="2052148"/>
    <lineage>
        <taxon>Bacteria</taxon>
        <taxon>Bacteria division WOR-3</taxon>
    </lineage>
</organism>